<accession>A0A0K2GAF0</accession>
<dbReference type="STRING" id="42253.NITMOv2_1483"/>
<dbReference type="PATRIC" id="fig|42253.5.peg.1453"/>
<dbReference type="AlphaFoldDB" id="A0A0K2GAF0"/>
<reference evidence="1 2" key="1">
    <citation type="journal article" date="2015" name="Proc. Natl. Acad. Sci. U.S.A.">
        <title>Expanded metabolic versatility of ubiquitous nitrite-oxidizing bacteria from the genus Nitrospira.</title>
        <authorList>
            <person name="Koch H."/>
            <person name="Lucker S."/>
            <person name="Albertsen M."/>
            <person name="Kitzinger K."/>
            <person name="Herbold C."/>
            <person name="Spieck E."/>
            <person name="Nielsen P.H."/>
            <person name="Wagner M."/>
            <person name="Daims H."/>
        </authorList>
    </citation>
    <scope>NUCLEOTIDE SEQUENCE [LARGE SCALE GENOMIC DNA]</scope>
    <source>
        <strain evidence="1 2">NSP M-1</strain>
    </source>
</reference>
<evidence type="ECO:0000313" key="2">
    <source>
        <dbReference type="Proteomes" id="UP000069205"/>
    </source>
</evidence>
<protein>
    <submittedName>
        <fullName evidence="1">Uncharacterized protein</fullName>
    </submittedName>
</protein>
<dbReference type="Proteomes" id="UP000069205">
    <property type="component" value="Chromosome"/>
</dbReference>
<dbReference type="RefSeq" id="WP_053379150.1">
    <property type="nucleotide sequence ID" value="NZ_CP011801.1"/>
</dbReference>
<gene>
    <name evidence="1" type="ORF">NITMOv2_1483</name>
</gene>
<sequence>MRDLPRGADASVWYRDGVEYRLMHGRCAEDRNVTRIGIGKGIGLCLVALGCVSFPLRAESAHRGHEGHRIAEAQPSSGETYSIPGASFHVLLRQGTGRTVDRGQAEAAVRTVVDAFTFMLQHRGDYPRFDESVKKDALQEVVIEPTVVNQEGKEFAFLVARTAEPGRVRLLVSVASLNAQGLLGRPHELVPALAREFQWVVSKADTGPRPKSIPAARDLARAPVRSDADIAGLSSDERLRILRGLFETYLHTTDEHRSLEGQAYYEVGTTTLVPPAKPDSTTKLYDIRVRDALQKIVRDPAFMAQTPKAVRSLLNGQIWNVAFVKIDQRDWATRTRVQPEDKAVLVGDPGRTIQPASILVNTYRTAAPDGPFYRETEGLPMGALSTDQLARVIALEIEHNIVEKSMRGHVAQDETTAPK</sequence>
<dbReference type="EMBL" id="CP011801">
    <property type="protein sequence ID" value="ALA57910.1"/>
    <property type="molecule type" value="Genomic_DNA"/>
</dbReference>
<dbReference type="OrthoDB" id="9772825at2"/>
<keyword evidence="2" id="KW-1185">Reference proteome</keyword>
<organism evidence="1 2">
    <name type="scientific">Nitrospira moscoviensis</name>
    <dbReference type="NCBI Taxonomy" id="42253"/>
    <lineage>
        <taxon>Bacteria</taxon>
        <taxon>Pseudomonadati</taxon>
        <taxon>Nitrospirota</taxon>
        <taxon>Nitrospiria</taxon>
        <taxon>Nitrospirales</taxon>
        <taxon>Nitrospiraceae</taxon>
        <taxon>Nitrospira</taxon>
    </lineage>
</organism>
<proteinExistence type="predicted"/>
<dbReference type="KEGG" id="nmv:NITMOv2_1483"/>
<evidence type="ECO:0000313" key="1">
    <source>
        <dbReference type="EMBL" id="ALA57910.1"/>
    </source>
</evidence>
<name>A0A0K2GAF0_NITMO</name>